<sequence>MPSASILWLEGLLLRPGRIKSKQCSRGALSQVPQGPWITVRSTLGAQAGTYSMYVHCRDLGGEEHRRGPSVVSAGLPLCGRPTVQDRNTHRRGTAVSHAEAQRALDIEDCHWCGR</sequence>
<accession>A0AAV7U808</accession>
<evidence type="ECO:0000313" key="2">
    <source>
        <dbReference type="Proteomes" id="UP001066276"/>
    </source>
</evidence>
<protein>
    <submittedName>
        <fullName evidence="1">Uncharacterized protein</fullName>
    </submittedName>
</protein>
<reference evidence="1" key="1">
    <citation type="journal article" date="2022" name="bioRxiv">
        <title>Sequencing and chromosome-scale assembly of the giantPleurodeles waltlgenome.</title>
        <authorList>
            <person name="Brown T."/>
            <person name="Elewa A."/>
            <person name="Iarovenko S."/>
            <person name="Subramanian E."/>
            <person name="Araus A.J."/>
            <person name="Petzold A."/>
            <person name="Susuki M."/>
            <person name="Suzuki K.-i.T."/>
            <person name="Hayashi T."/>
            <person name="Toyoda A."/>
            <person name="Oliveira C."/>
            <person name="Osipova E."/>
            <person name="Leigh N.D."/>
            <person name="Simon A."/>
            <person name="Yun M.H."/>
        </authorList>
    </citation>
    <scope>NUCLEOTIDE SEQUENCE</scope>
    <source>
        <strain evidence="1">20211129_DDA</strain>
        <tissue evidence="1">Liver</tissue>
    </source>
</reference>
<evidence type="ECO:0000313" key="1">
    <source>
        <dbReference type="EMBL" id="KAJ1184496.1"/>
    </source>
</evidence>
<proteinExistence type="predicted"/>
<gene>
    <name evidence="1" type="ORF">NDU88_001302</name>
</gene>
<organism evidence="1 2">
    <name type="scientific">Pleurodeles waltl</name>
    <name type="common">Iberian ribbed newt</name>
    <dbReference type="NCBI Taxonomy" id="8319"/>
    <lineage>
        <taxon>Eukaryota</taxon>
        <taxon>Metazoa</taxon>
        <taxon>Chordata</taxon>
        <taxon>Craniata</taxon>
        <taxon>Vertebrata</taxon>
        <taxon>Euteleostomi</taxon>
        <taxon>Amphibia</taxon>
        <taxon>Batrachia</taxon>
        <taxon>Caudata</taxon>
        <taxon>Salamandroidea</taxon>
        <taxon>Salamandridae</taxon>
        <taxon>Pleurodelinae</taxon>
        <taxon>Pleurodeles</taxon>
    </lineage>
</organism>
<dbReference type="EMBL" id="JANPWB010000005">
    <property type="protein sequence ID" value="KAJ1184496.1"/>
    <property type="molecule type" value="Genomic_DNA"/>
</dbReference>
<name>A0AAV7U808_PLEWA</name>
<dbReference type="Proteomes" id="UP001066276">
    <property type="component" value="Chromosome 3_1"/>
</dbReference>
<keyword evidence="2" id="KW-1185">Reference proteome</keyword>
<dbReference type="AlphaFoldDB" id="A0AAV7U808"/>
<comment type="caution">
    <text evidence="1">The sequence shown here is derived from an EMBL/GenBank/DDBJ whole genome shotgun (WGS) entry which is preliminary data.</text>
</comment>